<dbReference type="GO" id="GO:0032259">
    <property type="term" value="P:methylation"/>
    <property type="evidence" value="ECO:0007669"/>
    <property type="project" value="UniProtKB-KW"/>
</dbReference>
<dbReference type="Pfam" id="PF08241">
    <property type="entry name" value="Methyltransf_11"/>
    <property type="match status" value="1"/>
</dbReference>
<protein>
    <submittedName>
        <fullName evidence="2">Class I SAM-dependent methyltransferase</fullName>
    </submittedName>
</protein>
<keyword evidence="2" id="KW-0808">Transferase</keyword>
<proteinExistence type="predicted"/>
<keyword evidence="2" id="KW-0489">Methyltransferase</keyword>
<dbReference type="Gene3D" id="3.40.50.150">
    <property type="entry name" value="Vaccinia Virus protein VP39"/>
    <property type="match status" value="1"/>
</dbReference>
<dbReference type="GO" id="GO:0008757">
    <property type="term" value="F:S-adenosylmethionine-dependent methyltransferase activity"/>
    <property type="evidence" value="ECO:0007669"/>
    <property type="project" value="InterPro"/>
</dbReference>
<gene>
    <name evidence="2" type="ORF">IAB31_04910</name>
</gene>
<reference evidence="2" key="2">
    <citation type="journal article" date="2021" name="PeerJ">
        <title>Extensive microbial diversity within the chicken gut microbiome revealed by metagenomics and culture.</title>
        <authorList>
            <person name="Gilroy R."/>
            <person name="Ravi A."/>
            <person name="Getino M."/>
            <person name="Pursley I."/>
            <person name="Horton D.L."/>
            <person name="Alikhan N.F."/>
            <person name="Baker D."/>
            <person name="Gharbi K."/>
            <person name="Hall N."/>
            <person name="Watson M."/>
            <person name="Adriaenssens E.M."/>
            <person name="Foster-Nyarko E."/>
            <person name="Jarju S."/>
            <person name="Secka A."/>
            <person name="Antonio M."/>
            <person name="Oren A."/>
            <person name="Chaudhuri R.R."/>
            <person name="La Ragione R."/>
            <person name="Hildebrand F."/>
            <person name="Pallen M.J."/>
        </authorList>
    </citation>
    <scope>NUCLEOTIDE SEQUENCE</scope>
    <source>
        <strain evidence="2">ChiSjej4B22-8148</strain>
    </source>
</reference>
<dbReference type="InterPro" id="IPR029063">
    <property type="entry name" value="SAM-dependent_MTases_sf"/>
</dbReference>
<dbReference type="SUPFAM" id="SSF53335">
    <property type="entry name" value="S-adenosyl-L-methionine-dependent methyltransferases"/>
    <property type="match status" value="1"/>
</dbReference>
<comment type="caution">
    <text evidence="2">The sequence shown here is derived from an EMBL/GenBank/DDBJ whole genome shotgun (WGS) entry which is preliminary data.</text>
</comment>
<dbReference type="PANTHER" id="PTHR43591:SF24">
    <property type="entry name" value="2-METHOXY-6-POLYPRENYL-1,4-BENZOQUINOL METHYLASE, MITOCHONDRIAL"/>
    <property type="match status" value="1"/>
</dbReference>
<evidence type="ECO:0000313" key="3">
    <source>
        <dbReference type="Proteomes" id="UP000886757"/>
    </source>
</evidence>
<organism evidence="2 3">
    <name type="scientific">Candidatus Choladousia intestinavium</name>
    <dbReference type="NCBI Taxonomy" id="2840727"/>
    <lineage>
        <taxon>Bacteria</taxon>
        <taxon>Bacillati</taxon>
        <taxon>Bacillota</taxon>
        <taxon>Clostridia</taxon>
        <taxon>Lachnospirales</taxon>
        <taxon>Lachnospiraceae</taxon>
        <taxon>Lachnospiraceae incertae sedis</taxon>
        <taxon>Candidatus Choladousia</taxon>
    </lineage>
</organism>
<evidence type="ECO:0000259" key="1">
    <source>
        <dbReference type="Pfam" id="PF08241"/>
    </source>
</evidence>
<feature type="domain" description="Methyltransferase type 11" evidence="1">
    <location>
        <begin position="57"/>
        <end position="154"/>
    </location>
</feature>
<dbReference type="EMBL" id="DVGK01000057">
    <property type="protein sequence ID" value="HIR13247.1"/>
    <property type="molecule type" value="Genomic_DNA"/>
</dbReference>
<dbReference type="AlphaFoldDB" id="A0A9D1ABL2"/>
<evidence type="ECO:0000313" key="2">
    <source>
        <dbReference type="EMBL" id="HIR13247.1"/>
    </source>
</evidence>
<name>A0A9D1ABL2_9FIRM</name>
<reference evidence="2" key="1">
    <citation type="submission" date="2020-10" db="EMBL/GenBank/DDBJ databases">
        <authorList>
            <person name="Gilroy R."/>
        </authorList>
    </citation>
    <scope>NUCLEOTIDE SEQUENCE</scope>
    <source>
        <strain evidence="2">ChiSjej4B22-8148</strain>
    </source>
</reference>
<dbReference type="InterPro" id="IPR013216">
    <property type="entry name" value="Methyltransf_11"/>
</dbReference>
<sequence length="249" mass="29174">MEILKNGELKSQIRDYWGKRAHDFSALRKHELHSPMAEKWEEEILPFIPENRDIQILDIGTGSGFFAVLLAKIGYRNVTGIDLTENMIREARETARMEELQVQPTFLVMDAENTDFPDENFDLILTRNLTWTLPHMSDAYREWHRILKRGGLLLNFDGNYGEEDEKEEKLLPKEHAHKNLREDLKLQHRRITESLPGSHMKRPASDLQMLQDCGFSKITVDFGLSGRIYKEVDEFYNPVPMFALQCRKR</sequence>
<dbReference type="PANTHER" id="PTHR43591">
    <property type="entry name" value="METHYLTRANSFERASE"/>
    <property type="match status" value="1"/>
</dbReference>
<dbReference type="Proteomes" id="UP000886757">
    <property type="component" value="Unassembled WGS sequence"/>
</dbReference>
<dbReference type="CDD" id="cd02440">
    <property type="entry name" value="AdoMet_MTases"/>
    <property type="match status" value="1"/>
</dbReference>
<accession>A0A9D1ABL2</accession>